<keyword evidence="1" id="KW-1133">Transmembrane helix</keyword>
<evidence type="ECO:0000256" key="1">
    <source>
        <dbReference type="SAM" id="Phobius"/>
    </source>
</evidence>
<keyword evidence="1" id="KW-0812">Transmembrane</keyword>
<dbReference type="Proteomes" id="UP001156627">
    <property type="component" value="Unassembled WGS sequence"/>
</dbReference>
<reference evidence="3" key="1">
    <citation type="journal article" date="2019" name="Int. J. Syst. Evol. Microbiol.">
        <title>The Global Catalogue of Microorganisms (GCM) 10K type strain sequencing project: providing services to taxonomists for standard genome sequencing and annotation.</title>
        <authorList>
            <consortium name="The Broad Institute Genomics Platform"/>
            <consortium name="The Broad Institute Genome Sequencing Center for Infectious Disease"/>
            <person name="Wu L."/>
            <person name="Ma J."/>
        </authorList>
    </citation>
    <scope>NUCLEOTIDE SEQUENCE [LARGE SCALE GENOMIC DNA]</scope>
    <source>
        <strain evidence="3">NBRC 111981</strain>
    </source>
</reference>
<gene>
    <name evidence="2" type="ORF">GCM10007898_20540</name>
</gene>
<keyword evidence="1" id="KW-0472">Membrane</keyword>
<organism evidence="2 3">
    <name type="scientific">Dyella flagellata</name>
    <dbReference type="NCBI Taxonomy" id="1867833"/>
    <lineage>
        <taxon>Bacteria</taxon>
        <taxon>Pseudomonadati</taxon>
        <taxon>Pseudomonadota</taxon>
        <taxon>Gammaproteobacteria</taxon>
        <taxon>Lysobacterales</taxon>
        <taxon>Rhodanobacteraceae</taxon>
        <taxon>Dyella</taxon>
    </lineage>
</organism>
<protein>
    <submittedName>
        <fullName evidence="2">Uncharacterized protein</fullName>
    </submittedName>
</protein>
<feature type="transmembrane region" description="Helical" evidence="1">
    <location>
        <begin position="84"/>
        <end position="103"/>
    </location>
</feature>
<keyword evidence="3" id="KW-1185">Reference proteome</keyword>
<feature type="transmembrane region" description="Helical" evidence="1">
    <location>
        <begin position="53"/>
        <end position="72"/>
    </location>
</feature>
<sequence>MQHKRRELPIKLDLFVTLTRAAGRIFSVFLKSWQKHQPPQGGFTSGDGPEYQAFAYVLWFSVLVEIPFMFFLANIVPTLADHRVLIESGLAFLSISALIAFRADRYAIAQTSHSITSDGLHLVLGMRMEGRVPFNAIHSIERIPYGAWRSLSRPWQSSGLVVAKMSPLDKPNVALRVAPGAVELHKMNGSTLYPDIIGLYLDDGDAFIREVRARFSLSTSLEPQSNRT</sequence>
<evidence type="ECO:0000313" key="2">
    <source>
        <dbReference type="EMBL" id="GLQ88484.1"/>
    </source>
</evidence>
<dbReference type="EMBL" id="BSOA01000018">
    <property type="protein sequence ID" value="GLQ88484.1"/>
    <property type="molecule type" value="Genomic_DNA"/>
</dbReference>
<evidence type="ECO:0000313" key="3">
    <source>
        <dbReference type="Proteomes" id="UP001156627"/>
    </source>
</evidence>
<accession>A0ABQ5XA17</accession>
<proteinExistence type="predicted"/>
<dbReference type="RefSeq" id="WP_284331929.1">
    <property type="nucleotide sequence ID" value="NZ_BSOA01000018.1"/>
</dbReference>
<comment type="caution">
    <text evidence="2">The sequence shown here is derived from an EMBL/GenBank/DDBJ whole genome shotgun (WGS) entry which is preliminary data.</text>
</comment>
<name>A0ABQ5XA17_9GAMM</name>